<dbReference type="AlphaFoldDB" id="A0A9Q8P795"/>
<dbReference type="EMBL" id="CP090166">
    <property type="protein sequence ID" value="UJO15781.1"/>
    <property type="molecule type" value="Genomic_DNA"/>
</dbReference>
<organism evidence="2 3">
    <name type="scientific">Passalora fulva</name>
    <name type="common">Tomato leaf mold</name>
    <name type="synonym">Cladosporium fulvum</name>
    <dbReference type="NCBI Taxonomy" id="5499"/>
    <lineage>
        <taxon>Eukaryota</taxon>
        <taxon>Fungi</taxon>
        <taxon>Dikarya</taxon>
        <taxon>Ascomycota</taxon>
        <taxon>Pezizomycotina</taxon>
        <taxon>Dothideomycetes</taxon>
        <taxon>Dothideomycetidae</taxon>
        <taxon>Mycosphaerellales</taxon>
        <taxon>Mycosphaerellaceae</taxon>
        <taxon>Fulvia</taxon>
    </lineage>
</organism>
<reference evidence="2" key="2">
    <citation type="journal article" date="2022" name="Microb. Genom.">
        <title>A chromosome-scale genome assembly of the tomato pathogen Cladosporium fulvum reveals a compartmentalized genome architecture and the presence of a dispensable chromosome.</title>
        <authorList>
            <person name="Zaccaron A.Z."/>
            <person name="Chen L.H."/>
            <person name="Samaras A."/>
            <person name="Stergiopoulos I."/>
        </authorList>
    </citation>
    <scope>NUCLEOTIDE SEQUENCE</scope>
    <source>
        <strain evidence="2">Race5_Kim</strain>
    </source>
</reference>
<dbReference type="RefSeq" id="XP_047760147.1">
    <property type="nucleotide sequence ID" value="XM_047903539.1"/>
</dbReference>
<evidence type="ECO:0000256" key="1">
    <source>
        <dbReference type="SAM" id="MobiDB-lite"/>
    </source>
</evidence>
<feature type="region of interest" description="Disordered" evidence="1">
    <location>
        <begin position="112"/>
        <end position="142"/>
    </location>
</feature>
<proteinExistence type="predicted"/>
<gene>
    <name evidence="2" type="ORF">CLAFUR5_04391</name>
</gene>
<sequence>MSRAPLPRFSTLVPLRIRLPSYLSHNATQPSAPLTSFVSHTEQSDATRPWLIPLIASLGELERLSTGDATDGHEWAALLDDLDTTDLQYLPADGQIHLLDKEIASLTLELESAKKKRRAPNEADPSMQGGATPRDHEPVGPLRSSVVEQDGKRWRIVKHKEVDDQGDVQWVEMSKTDMPESNAGPTPAAPTGAIGTTEATTRYGEVRKLRTLFAAIDKDDRHVLDALRKIATAEPTIKRDDINDRAGSYSSQQLSMDELAQLLCECGTKDPDHSFRSSFVREVANVVQSPELRDQAMLRVLPASERLTIVDTADQLEKHCAGCLWAVEGLQEPDLCLKADGGTADSTEPCFLCVLSGATVCRVLCGNCSDFVADVGGGPPDGCLDCDFRNCSAAQVDDLDEMDVNDDLTGLASSKQPFPSTDPLRTDAMPKAIAATVGGKYKYAAGLLTICTREWIDFHVSVNIRLYEKVDQQNKQQVQVQISKLYSTLLSLYEQTSRQNVWNAAVELRLQAAERGINVAEYAGRPMETIRHQDAPEEHEFQVSRRFPAWQDLQEHCV</sequence>
<reference evidence="2" key="1">
    <citation type="submission" date="2021-12" db="EMBL/GenBank/DDBJ databases">
        <authorList>
            <person name="Zaccaron A."/>
            <person name="Stergiopoulos I."/>
        </authorList>
    </citation>
    <scope>NUCLEOTIDE SEQUENCE</scope>
    <source>
        <strain evidence="2">Race5_Kim</strain>
    </source>
</reference>
<keyword evidence="3" id="KW-1185">Reference proteome</keyword>
<accession>A0A9Q8P795</accession>
<dbReference type="KEGG" id="ffu:CLAFUR5_04391"/>
<dbReference type="Proteomes" id="UP000756132">
    <property type="component" value="Chromosome 4"/>
</dbReference>
<evidence type="ECO:0000313" key="2">
    <source>
        <dbReference type="EMBL" id="UJO15781.1"/>
    </source>
</evidence>
<name>A0A9Q8P795_PASFU</name>
<dbReference type="GeneID" id="71984269"/>
<protein>
    <submittedName>
        <fullName evidence="2">Uncharacterized protein</fullName>
    </submittedName>
</protein>
<evidence type="ECO:0000313" key="3">
    <source>
        <dbReference type="Proteomes" id="UP000756132"/>
    </source>
</evidence>